<evidence type="ECO:0000313" key="2">
    <source>
        <dbReference type="Proteomes" id="UP000198618"/>
    </source>
</evidence>
<dbReference type="STRING" id="930131.SAMN05216389_10955"/>
<dbReference type="RefSeq" id="WP_090869791.1">
    <property type="nucleotide sequence ID" value="NZ_FOHE01000009.1"/>
</dbReference>
<dbReference type="EMBL" id="FOHE01000009">
    <property type="protein sequence ID" value="SET33938.1"/>
    <property type="molecule type" value="Genomic_DNA"/>
</dbReference>
<proteinExistence type="predicted"/>
<keyword evidence="1" id="KW-0808">Transferase</keyword>
<evidence type="ECO:0000313" key="1">
    <source>
        <dbReference type="EMBL" id="SET33938.1"/>
    </source>
</evidence>
<dbReference type="InterPro" id="IPR014916">
    <property type="entry name" value="KapB"/>
</dbReference>
<protein>
    <submittedName>
        <fullName evidence="1">Kinase-associated protein B</fullName>
    </submittedName>
</protein>
<reference evidence="1 2" key="1">
    <citation type="submission" date="2016-10" db="EMBL/GenBank/DDBJ databases">
        <authorList>
            <person name="de Groot N.N."/>
        </authorList>
    </citation>
    <scope>NUCLEOTIDE SEQUENCE [LARGE SCALE GENOMIC DNA]</scope>
    <source>
        <strain evidence="1 2">IBRC-M 10780</strain>
    </source>
</reference>
<accession>A0A1I0DN27</accession>
<dbReference type="Proteomes" id="UP000198618">
    <property type="component" value="Unassembled WGS sequence"/>
</dbReference>
<name>A0A1I0DN27_9BACI</name>
<dbReference type="AlphaFoldDB" id="A0A1I0DN27"/>
<gene>
    <name evidence="1" type="ORF">SAMN05216389_10955</name>
</gene>
<keyword evidence="1" id="KW-0418">Kinase</keyword>
<keyword evidence="2" id="KW-1185">Reference proteome</keyword>
<organism evidence="1 2">
    <name type="scientific">Oceanobacillus limi</name>
    <dbReference type="NCBI Taxonomy" id="930131"/>
    <lineage>
        <taxon>Bacteria</taxon>
        <taxon>Bacillati</taxon>
        <taxon>Bacillota</taxon>
        <taxon>Bacilli</taxon>
        <taxon>Bacillales</taxon>
        <taxon>Bacillaceae</taxon>
        <taxon>Oceanobacillus</taxon>
    </lineage>
</organism>
<dbReference type="InterPro" id="IPR038080">
    <property type="entry name" value="KapB_sf"/>
</dbReference>
<dbReference type="OrthoDB" id="2407789at2"/>
<dbReference type="GO" id="GO:0016301">
    <property type="term" value="F:kinase activity"/>
    <property type="evidence" value="ECO:0007669"/>
    <property type="project" value="UniProtKB-KW"/>
</dbReference>
<dbReference type="SMART" id="SM01298">
    <property type="entry name" value="KapB"/>
    <property type="match status" value="1"/>
</dbReference>
<dbReference type="SUPFAM" id="SSF141251">
    <property type="entry name" value="Kinase-associated protein B-like"/>
    <property type="match status" value="1"/>
</dbReference>
<sequence>MADFSIGDYVRATYKSGVYIGEIMEDRGENFLIKVLAVEKHPMQGDLHHPKQVEGVFFHQRKALAKNEKANVLKSAVFSFEADVPPYRESLLQAIDKLKEQLQSKETAFNKKALTVLEALENNDYKKSFYQ</sequence>
<dbReference type="Pfam" id="PF08810">
    <property type="entry name" value="KapB"/>
    <property type="match status" value="1"/>
</dbReference>
<dbReference type="Gene3D" id="2.30.30.430">
    <property type="entry name" value="Kinase associated protein B domain"/>
    <property type="match status" value="1"/>
</dbReference>